<dbReference type="EMBL" id="WPIN01000019">
    <property type="protein sequence ID" value="MVM35022.1"/>
    <property type="molecule type" value="Genomic_DNA"/>
</dbReference>
<name>A0A7K1SMJ5_9BACT</name>
<dbReference type="AlphaFoldDB" id="A0A7K1SMJ5"/>
<reference evidence="1 2" key="1">
    <citation type="submission" date="2019-12" db="EMBL/GenBank/DDBJ databases">
        <title>Spirosoma sp. HMF4905 genome sequencing and assembly.</title>
        <authorList>
            <person name="Kang H."/>
            <person name="Cha I."/>
            <person name="Kim H."/>
            <person name="Joh K."/>
        </authorList>
    </citation>
    <scope>NUCLEOTIDE SEQUENCE [LARGE SCALE GENOMIC DNA]</scope>
    <source>
        <strain evidence="1 2">HMF4905</strain>
    </source>
</reference>
<protein>
    <submittedName>
        <fullName evidence="1">Uncharacterized protein</fullName>
    </submittedName>
</protein>
<organism evidence="1 2">
    <name type="scientific">Spirosoma arboris</name>
    <dbReference type="NCBI Taxonomy" id="2682092"/>
    <lineage>
        <taxon>Bacteria</taxon>
        <taxon>Pseudomonadati</taxon>
        <taxon>Bacteroidota</taxon>
        <taxon>Cytophagia</taxon>
        <taxon>Cytophagales</taxon>
        <taxon>Cytophagaceae</taxon>
        <taxon>Spirosoma</taxon>
    </lineage>
</organism>
<gene>
    <name evidence="1" type="ORF">GO755_33660</name>
</gene>
<proteinExistence type="predicted"/>
<keyword evidence="2" id="KW-1185">Reference proteome</keyword>
<accession>A0A7K1SMJ5</accession>
<dbReference type="RefSeq" id="WP_157589834.1">
    <property type="nucleotide sequence ID" value="NZ_WPIN01000019.1"/>
</dbReference>
<evidence type="ECO:0000313" key="2">
    <source>
        <dbReference type="Proteomes" id="UP000436006"/>
    </source>
</evidence>
<comment type="caution">
    <text evidence="1">The sequence shown here is derived from an EMBL/GenBank/DDBJ whole genome shotgun (WGS) entry which is preliminary data.</text>
</comment>
<dbReference type="Proteomes" id="UP000436006">
    <property type="component" value="Unassembled WGS sequence"/>
</dbReference>
<evidence type="ECO:0000313" key="1">
    <source>
        <dbReference type="EMBL" id="MVM35022.1"/>
    </source>
</evidence>
<sequence>MSTVQNLTVGKNELWTAYKDAGPLKHYQILLELKEAGLHRHWLVVASKEGYDLPNAKGKLIQIFLKHMPETAHLFGVTL</sequence>